<dbReference type="InterPro" id="IPR011701">
    <property type="entry name" value="MFS"/>
</dbReference>
<dbReference type="PANTHER" id="PTHR43702">
    <property type="entry name" value="L-FUCOSE-PROTON SYMPORTER"/>
    <property type="match status" value="1"/>
</dbReference>
<dbReference type="SUPFAM" id="SSF103473">
    <property type="entry name" value="MFS general substrate transporter"/>
    <property type="match status" value="1"/>
</dbReference>
<evidence type="ECO:0000313" key="7">
    <source>
        <dbReference type="Proteomes" id="UP000550136"/>
    </source>
</evidence>
<reference evidence="6 7" key="1">
    <citation type="submission" date="2020-05" db="EMBL/GenBank/DDBJ databases">
        <title>Draft Genome Sequences of Sphingomonas sp. Isolated from the International Space Station.</title>
        <authorList>
            <person name="Bijlani S."/>
            <person name="Singh N.K."/>
            <person name="Mason C.E."/>
            <person name="Wang C.C."/>
            <person name="Venkateswaran K."/>
        </authorList>
    </citation>
    <scope>NUCLEOTIDE SEQUENCE [LARGE SCALE GENOMIC DNA]</scope>
    <source>
        <strain evidence="6 7">FKI-L5-BR-P1</strain>
    </source>
</reference>
<protein>
    <submittedName>
        <fullName evidence="6">MFS transporter</fullName>
    </submittedName>
</protein>
<gene>
    <name evidence="6" type="ORF">HKX06_07535</name>
</gene>
<dbReference type="Gene3D" id="1.20.1250.20">
    <property type="entry name" value="MFS general substrate transporter like domains"/>
    <property type="match status" value="2"/>
</dbReference>
<accession>A0A411LLT9</accession>
<keyword evidence="2" id="KW-1003">Cell membrane</keyword>
<comment type="caution">
    <text evidence="6">The sequence shown here is derived from an EMBL/GenBank/DDBJ whole genome shotgun (WGS) entry which is preliminary data.</text>
</comment>
<evidence type="ECO:0000256" key="3">
    <source>
        <dbReference type="ARBA" id="ARBA00022692"/>
    </source>
</evidence>
<evidence type="ECO:0000256" key="5">
    <source>
        <dbReference type="ARBA" id="ARBA00023136"/>
    </source>
</evidence>
<dbReference type="Pfam" id="PF07690">
    <property type="entry name" value="MFS_1"/>
    <property type="match status" value="1"/>
</dbReference>
<proteinExistence type="predicted"/>
<keyword evidence="3" id="KW-0812">Transmembrane</keyword>
<dbReference type="Proteomes" id="UP000550136">
    <property type="component" value="Unassembled WGS sequence"/>
</dbReference>
<organism evidence="6 7">
    <name type="scientific">Sphingomonas paucimobilis</name>
    <name type="common">Pseudomonas paucimobilis</name>
    <dbReference type="NCBI Taxonomy" id="13689"/>
    <lineage>
        <taxon>Bacteria</taxon>
        <taxon>Pseudomonadati</taxon>
        <taxon>Pseudomonadota</taxon>
        <taxon>Alphaproteobacteria</taxon>
        <taxon>Sphingomonadales</taxon>
        <taxon>Sphingomonadaceae</taxon>
        <taxon>Sphingomonas</taxon>
    </lineage>
</organism>
<name>A0A411LLT9_SPHPI</name>
<dbReference type="InterPro" id="IPR050375">
    <property type="entry name" value="MFS_TsgA-like"/>
</dbReference>
<dbReference type="InterPro" id="IPR036259">
    <property type="entry name" value="MFS_trans_sf"/>
</dbReference>
<evidence type="ECO:0000256" key="1">
    <source>
        <dbReference type="ARBA" id="ARBA00004429"/>
    </source>
</evidence>
<comment type="subcellular location">
    <subcellularLocation>
        <location evidence="1">Cell inner membrane</location>
        <topology evidence="1">Multi-pass membrane protein</topology>
    </subcellularLocation>
</comment>
<dbReference type="RefSeq" id="WP_007404702.1">
    <property type="nucleotide sequence ID" value="NZ_AP023323.1"/>
</dbReference>
<dbReference type="AlphaFoldDB" id="A0A411LLT9"/>
<sequence length="420" mass="42773">MSARDPQPASPLVPMADPARTATLLFRLSIGVFFIGGFVASSISLLVPRVRLAWGLGYGAASAIQFASFSSYLLFAFPAAALVAQAGYMRANATGLAIMALGSTLLILGLGAQAYAPVLIALLALSTGATFLQIASNNAVTMAGDPRLAATRLNLLQGFNSLGTVVGPVLGASTLIPATGRAAGWMPALPFGLAALTLAGLALGFARYRDLLGEGGRHGRTRGTWTAALRNRRLQGGALAIFAYVGAEVTIGALLTDFLMTRHASGWSPVAAARLVALYWGGAMVGRFAGAALLRRMEPAYLLAAAATLAPCLVLAALLGQGMAATIALLAVGIANSIMYPTIYVLALPPRAEEAPAGGMVLCVAVVGGAVVPLLTGLLADRVGLLPALLLPAACYLPVLAFGWASRASSSTELALTTSS</sequence>
<dbReference type="PANTHER" id="PTHR43702:SF3">
    <property type="entry name" value="PROTEIN TSGA"/>
    <property type="match status" value="1"/>
</dbReference>
<dbReference type="GO" id="GO:0005886">
    <property type="term" value="C:plasma membrane"/>
    <property type="evidence" value="ECO:0007669"/>
    <property type="project" value="UniProtKB-SubCell"/>
</dbReference>
<keyword evidence="5" id="KW-0472">Membrane</keyword>
<keyword evidence="4" id="KW-1133">Transmembrane helix</keyword>
<dbReference type="EMBL" id="JABEOU010000025">
    <property type="protein sequence ID" value="NNG57227.1"/>
    <property type="molecule type" value="Genomic_DNA"/>
</dbReference>
<evidence type="ECO:0000256" key="2">
    <source>
        <dbReference type="ARBA" id="ARBA00022475"/>
    </source>
</evidence>
<dbReference type="OrthoDB" id="9795150at2"/>
<dbReference type="GO" id="GO:0022857">
    <property type="term" value="F:transmembrane transporter activity"/>
    <property type="evidence" value="ECO:0007669"/>
    <property type="project" value="InterPro"/>
</dbReference>
<dbReference type="GeneID" id="78527969"/>
<evidence type="ECO:0000313" key="6">
    <source>
        <dbReference type="EMBL" id="NNG57227.1"/>
    </source>
</evidence>
<evidence type="ECO:0000256" key="4">
    <source>
        <dbReference type="ARBA" id="ARBA00022989"/>
    </source>
</evidence>